<dbReference type="Gene3D" id="2.130.10.10">
    <property type="entry name" value="YVTN repeat-like/Quinoprotein amine dehydrogenase"/>
    <property type="match status" value="1"/>
</dbReference>
<comment type="caution">
    <text evidence="1">The sequence shown here is derived from an EMBL/GenBank/DDBJ whole genome shotgun (WGS) entry which is preliminary data.</text>
</comment>
<feature type="non-terminal residue" evidence="1">
    <location>
        <position position="319"/>
    </location>
</feature>
<evidence type="ECO:0000313" key="1">
    <source>
        <dbReference type="EMBL" id="GAG76965.1"/>
    </source>
</evidence>
<gene>
    <name evidence="1" type="ORF">S01H4_23296</name>
</gene>
<organism evidence="1">
    <name type="scientific">marine sediment metagenome</name>
    <dbReference type="NCBI Taxonomy" id="412755"/>
    <lineage>
        <taxon>unclassified sequences</taxon>
        <taxon>metagenomes</taxon>
        <taxon>ecological metagenomes</taxon>
    </lineage>
</organism>
<accession>X1A4E3</accession>
<sequence length="319" mass="36254">SKEESFLPPNLLKYPVECVDHTRDLDKKLVAESYKDQLAGDIIKDIIEKYTTDFTYTDVSDGPVISEISFDYIQVSDALTKIAEICGYEWYVDYDKGIHFFAKNTYPAPFQLDDNQADYKDLIISTDISQLRNRIYVKSSGLKDTFGEIFIYDGEATEWTCKFAPINRGREKLPDPEPEPRKGVWRCDFSHDDIYLAVPYEHTTYADKGIIIFKRDNDLFKGLNLPDVTPDDDGHEASFSPDSTYLALAHAGNPYITIYKRSEDTFTKLTNPGTLPTGIGWGCDFSPNGVYLAVTHNNSPYITIYKRTGDTFAKLDNPD</sequence>
<dbReference type="EMBL" id="BART01010786">
    <property type="protein sequence ID" value="GAG76965.1"/>
    <property type="molecule type" value="Genomic_DNA"/>
</dbReference>
<reference evidence="1" key="1">
    <citation type="journal article" date="2014" name="Front. Microbiol.">
        <title>High frequency of phylogenetically diverse reductive dehalogenase-homologous genes in deep subseafloor sedimentary metagenomes.</title>
        <authorList>
            <person name="Kawai M."/>
            <person name="Futagami T."/>
            <person name="Toyoda A."/>
            <person name="Takaki Y."/>
            <person name="Nishi S."/>
            <person name="Hori S."/>
            <person name="Arai W."/>
            <person name="Tsubouchi T."/>
            <person name="Morono Y."/>
            <person name="Uchiyama I."/>
            <person name="Ito T."/>
            <person name="Fujiyama A."/>
            <person name="Inagaki F."/>
            <person name="Takami H."/>
        </authorList>
    </citation>
    <scope>NUCLEOTIDE SEQUENCE</scope>
    <source>
        <strain evidence="1">Expedition CK06-06</strain>
    </source>
</reference>
<dbReference type="SUPFAM" id="SSF82171">
    <property type="entry name" value="DPP6 N-terminal domain-like"/>
    <property type="match status" value="1"/>
</dbReference>
<dbReference type="InterPro" id="IPR015943">
    <property type="entry name" value="WD40/YVTN_repeat-like_dom_sf"/>
</dbReference>
<proteinExistence type="predicted"/>
<name>X1A4E3_9ZZZZ</name>
<protein>
    <submittedName>
        <fullName evidence="1">Uncharacterized protein</fullName>
    </submittedName>
</protein>
<feature type="non-terminal residue" evidence="1">
    <location>
        <position position="1"/>
    </location>
</feature>
<dbReference type="AlphaFoldDB" id="X1A4E3"/>